<dbReference type="PANTHER" id="PTHR43611:SF3">
    <property type="entry name" value="FLAVIN MONONUCLEOTIDE HYDROLASE 1, CHLOROPLATIC"/>
    <property type="match status" value="1"/>
</dbReference>
<dbReference type="Pfam" id="PF00702">
    <property type="entry name" value="Hydrolase"/>
    <property type="match status" value="1"/>
</dbReference>
<evidence type="ECO:0000313" key="1">
    <source>
        <dbReference type="EMBL" id="GEK16955.1"/>
    </source>
</evidence>
<dbReference type="RefSeq" id="WP_146805221.1">
    <property type="nucleotide sequence ID" value="NZ_BJUA01000002.1"/>
</dbReference>
<gene>
    <name evidence="1" type="ORF">CPE01_06880</name>
</gene>
<dbReference type="PANTHER" id="PTHR43611">
    <property type="entry name" value="ALPHA-D-GLUCOSE 1-PHOSPHATE PHOSPHATASE"/>
    <property type="match status" value="1"/>
</dbReference>
<dbReference type="GO" id="GO:0016787">
    <property type="term" value="F:hydrolase activity"/>
    <property type="evidence" value="ECO:0007669"/>
    <property type="project" value="UniProtKB-KW"/>
</dbReference>
<keyword evidence="1" id="KW-0378">Hydrolase</keyword>
<dbReference type="PRINTS" id="PR00413">
    <property type="entry name" value="HADHALOGNASE"/>
</dbReference>
<proteinExistence type="predicted"/>
<dbReference type="AlphaFoldDB" id="A0A510UVY2"/>
<name>A0A510UVY2_9CELL</name>
<comment type="caution">
    <text evidence="1">The sequence shown here is derived from an EMBL/GenBank/DDBJ whole genome shotgun (WGS) entry which is preliminary data.</text>
</comment>
<sequence length="209" mass="22712">MTDEPTRPRAVLFDLGNVLVGWDPYQAFVGRLPRDLVDAFFTDVDFGHLNRRQDAGRPWRDARAELERTLPHHVPALDLYVAHFDDALTGPVPGTAAIVQDLVSGGVRVLGLTNWSAELYHHAAPAAVAIGLLEDVLVSGEVGLVKPDPAIFRLAARRFGLDPARTVFVDDAQANVAAAAEEGFDALLFTDADTLRTQLAERGLVPSER</sequence>
<dbReference type="Proteomes" id="UP000321386">
    <property type="component" value="Unassembled WGS sequence"/>
</dbReference>
<dbReference type="SFLD" id="SFLDG01129">
    <property type="entry name" value="C1.5:_HAD__Beta-PGM__Phosphata"/>
    <property type="match status" value="1"/>
</dbReference>
<evidence type="ECO:0000313" key="2">
    <source>
        <dbReference type="Proteomes" id="UP000321386"/>
    </source>
</evidence>
<dbReference type="EMBL" id="BJUA01000002">
    <property type="protein sequence ID" value="GEK16955.1"/>
    <property type="molecule type" value="Genomic_DNA"/>
</dbReference>
<dbReference type="Gene3D" id="3.40.50.1000">
    <property type="entry name" value="HAD superfamily/HAD-like"/>
    <property type="match status" value="1"/>
</dbReference>
<accession>A0A510UVY2</accession>
<protein>
    <submittedName>
        <fullName evidence="1">Hydrolase</fullName>
    </submittedName>
</protein>
<keyword evidence="2" id="KW-1185">Reference proteome</keyword>
<reference evidence="1 2" key="1">
    <citation type="submission" date="2019-07" db="EMBL/GenBank/DDBJ databases">
        <title>Whole genome shotgun sequence of Cellulomonas persica NBRC 101101.</title>
        <authorList>
            <person name="Hosoyama A."/>
            <person name="Uohara A."/>
            <person name="Ohji S."/>
            <person name="Ichikawa N."/>
        </authorList>
    </citation>
    <scope>NUCLEOTIDE SEQUENCE [LARGE SCALE GENOMIC DNA]</scope>
    <source>
        <strain evidence="1 2">NBRC 101101</strain>
    </source>
</reference>
<organism evidence="1 2">
    <name type="scientific">Cellulomonas persica</name>
    <dbReference type="NCBI Taxonomy" id="76861"/>
    <lineage>
        <taxon>Bacteria</taxon>
        <taxon>Bacillati</taxon>
        <taxon>Actinomycetota</taxon>
        <taxon>Actinomycetes</taxon>
        <taxon>Micrococcales</taxon>
        <taxon>Cellulomonadaceae</taxon>
        <taxon>Cellulomonas</taxon>
    </lineage>
</organism>
<dbReference type="SFLD" id="SFLDS00003">
    <property type="entry name" value="Haloacid_Dehalogenase"/>
    <property type="match status" value="1"/>
</dbReference>
<dbReference type="InterPro" id="IPR023214">
    <property type="entry name" value="HAD_sf"/>
</dbReference>
<dbReference type="OrthoDB" id="9797415at2"/>
<dbReference type="InterPro" id="IPR036412">
    <property type="entry name" value="HAD-like_sf"/>
</dbReference>
<dbReference type="SUPFAM" id="SSF56784">
    <property type="entry name" value="HAD-like"/>
    <property type="match status" value="1"/>
</dbReference>
<dbReference type="InterPro" id="IPR006439">
    <property type="entry name" value="HAD-SF_hydro_IA"/>
</dbReference>
<dbReference type="NCBIfam" id="TIGR01509">
    <property type="entry name" value="HAD-SF-IA-v3"/>
    <property type="match status" value="1"/>
</dbReference>